<name>A0A8I1DZV8_9PSED</name>
<dbReference type="AlphaFoldDB" id="A0A8I1DZV8"/>
<dbReference type="RefSeq" id="WP_184316026.1">
    <property type="nucleotide sequence ID" value="NZ_JAEILH010000002.1"/>
</dbReference>
<accession>A0A8I1DZV8</accession>
<dbReference type="EMBL" id="JAEILH010000002">
    <property type="protein sequence ID" value="MBI6622423.1"/>
    <property type="molecule type" value="Genomic_DNA"/>
</dbReference>
<dbReference type="Pfam" id="PF08808">
    <property type="entry name" value="RES"/>
    <property type="match status" value="1"/>
</dbReference>
<organism evidence="2 3">
    <name type="scientific">Pseudomonas rhodesiae</name>
    <dbReference type="NCBI Taxonomy" id="76760"/>
    <lineage>
        <taxon>Bacteria</taxon>
        <taxon>Pseudomonadati</taxon>
        <taxon>Pseudomonadota</taxon>
        <taxon>Gammaproteobacteria</taxon>
        <taxon>Pseudomonadales</taxon>
        <taxon>Pseudomonadaceae</taxon>
        <taxon>Pseudomonas</taxon>
    </lineage>
</organism>
<dbReference type="InterPro" id="IPR014914">
    <property type="entry name" value="RES_dom"/>
</dbReference>
<protein>
    <submittedName>
        <fullName evidence="2">RES family NAD+ phosphorylase</fullName>
    </submittedName>
</protein>
<evidence type="ECO:0000313" key="2">
    <source>
        <dbReference type="EMBL" id="MBI6622423.1"/>
    </source>
</evidence>
<reference evidence="2" key="1">
    <citation type="submission" date="2020-12" db="EMBL/GenBank/DDBJ databases">
        <title>Comparative genomic insights into the epidemiology and virulence of plant pathogenic Pseudomonads from Turkey.</title>
        <authorList>
            <person name="Dillon M."/>
            <person name="Ruiz-Bedoya T."/>
            <person name="Bendalovic-Torma C."/>
            <person name="Guttman K.M."/>
            <person name="Kwak H."/>
            <person name="Middleton M.A."/>
            <person name="Wang P.W."/>
            <person name="Horuz S."/>
            <person name="Aysan Y."/>
            <person name="Guttman D.S."/>
        </authorList>
    </citation>
    <scope>NUCLEOTIDE SEQUENCE</scope>
    <source>
        <strain evidence="2">S5_IA_3a</strain>
    </source>
</reference>
<dbReference type="Proteomes" id="UP000645865">
    <property type="component" value="Unassembled WGS sequence"/>
</dbReference>
<feature type="domain" description="RES" evidence="1">
    <location>
        <begin position="214"/>
        <end position="355"/>
    </location>
</feature>
<gene>
    <name evidence="2" type="ORF">YA0853_01910</name>
</gene>
<proteinExistence type="predicted"/>
<dbReference type="SMART" id="SM00953">
    <property type="entry name" value="RES"/>
    <property type="match status" value="1"/>
</dbReference>
<comment type="caution">
    <text evidence="2">The sequence shown here is derived from an EMBL/GenBank/DDBJ whole genome shotgun (WGS) entry which is preliminary data.</text>
</comment>
<evidence type="ECO:0000259" key="1">
    <source>
        <dbReference type="SMART" id="SM00953"/>
    </source>
</evidence>
<evidence type="ECO:0000313" key="3">
    <source>
        <dbReference type="Proteomes" id="UP000645865"/>
    </source>
</evidence>
<sequence length="403" mass="45536">MVDKTHICELCASDNELRLEIQERGVPAKICPTCKRKCVRTLSAEDRRVKQIVRALIRVNYSEWHYNDHIGGSSLYSLISKNEVVFSFDKNLKCPLPDEVWGAIEQDLGWYPESEEDITLGGGYWNGSILDAIRGNHSGFVNGLVNKALQNNYFEVEPAVREKIKTLSSYLVQTIPAGAEYFRGRVGVRSRLSPVFIEPGYPPEYKYQAYQSTDIDRPPLHLATEGRFNRTRVSILYLASDSNTAVSELRPNPGHLVSISKFRSVRDLKIANFSSFDVRNFLSDSKLEQLREILSIADILNVPVLPEHRYLYSLTQLFGDALRLEGFDGLTYKSSVGEGVNLTCFVADAFIPIAGSEAVYEISSLRYDVKSMPVIGESYDKFEYQHDEDSPLSTLLHSIAKKR</sequence>